<dbReference type="EMBL" id="JABRWJ010000001">
    <property type="protein sequence ID" value="NRF65631.1"/>
    <property type="molecule type" value="Genomic_DNA"/>
</dbReference>
<evidence type="ECO:0000313" key="7">
    <source>
        <dbReference type="EMBL" id="NRF65631.1"/>
    </source>
</evidence>
<keyword evidence="8" id="KW-1185">Reference proteome</keyword>
<feature type="region of interest" description="Disordered" evidence="5">
    <location>
        <begin position="134"/>
        <end position="187"/>
    </location>
</feature>
<dbReference type="InterPro" id="IPR027444">
    <property type="entry name" value="H-NS_C_dom"/>
</dbReference>
<keyword evidence="4" id="KW-0238">DNA-binding</keyword>
<sequence length="187" mass="18883">MKKVETYGAVLAEIERLQQRAANLRKSELPGVIERIRDAIAAYGLTATDLGFGGGATSAGKAAATAAPKAPRAKRGARVAAPASKGTLTVGVAKYRDPKSGKTWTGRGKPPLWIVGAKDRTPFLIDGAAAAAPAAPAAEAAPAKKRGPKPGFKRGRKAAAAPAGRKRAGRKAGTPAESGDQATPAAA</sequence>
<evidence type="ECO:0000313" key="8">
    <source>
        <dbReference type="Proteomes" id="UP000737171"/>
    </source>
</evidence>
<dbReference type="PANTHER" id="PTHR38097:SF2">
    <property type="entry name" value="DNA-BINDING PROTEIN STPA"/>
    <property type="match status" value="1"/>
</dbReference>
<organism evidence="7 8">
    <name type="scientific">Pseudaquabacterium terrae</name>
    <dbReference type="NCBI Taxonomy" id="2732868"/>
    <lineage>
        <taxon>Bacteria</taxon>
        <taxon>Pseudomonadati</taxon>
        <taxon>Pseudomonadota</taxon>
        <taxon>Betaproteobacteria</taxon>
        <taxon>Burkholderiales</taxon>
        <taxon>Sphaerotilaceae</taxon>
        <taxon>Pseudaquabacterium</taxon>
    </lineage>
</organism>
<dbReference type="Pfam" id="PF00816">
    <property type="entry name" value="Histone_HNS"/>
    <property type="match status" value="1"/>
</dbReference>
<name>A0ABX2E9H1_9BURK</name>
<comment type="caution">
    <text evidence="7">The sequence shown here is derived from an EMBL/GenBank/DDBJ whole genome shotgun (WGS) entry which is preliminary data.</text>
</comment>
<dbReference type="Gene3D" id="4.10.430.30">
    <property type="match status" value="1"/>
</dbReference>
<evidence type="ECO:0000256" key="4">
    <source>
        <dbReference type="ARBA" id="ARBA00023125"/>
    </source>
</evidence>
<dbReference type="SUPFAM" id="SSF81273">
    <property type="entry name" value="H-NS histone-like proteins"/>
    <property type="match status" value="1"/>
</dbReference>
<keyword evidence="3" id="KW-0963">Cytoplasm</keyword>
<evidence type="ECO:0000256" key="5">
    <source>
        <dbReference type="SAM" id="MobiDB-lite"/>
    </source>
</evidence>
<evidence type="ECO:0000259" key="6">
    <source>
        <dbReference type="Pfam" id="PF00816"/>
    </source>
</evidence>
<accession>A0ABX2E9H1</accession>
<dbReference type="PANTHER" id="PTHR38097">
    <property type="match status" value="1"/>
</dbReference>
<comment type="similarity">
    <text evidence="2">Belongs to the histone-like protein H-NS family.</text>
</comment>
<gene>
    <name evidence="7" type="ORF">HLB44_01405</name>
</gene>
<evidence type="ECO:0000256" key="1">
    <source>
        <dbReference type="ARBA" id="ARBA00004453"/>
    </source>
</evidence>
<reference evidence="7 8" key="1">
    <citation type="submission" date="2020-05" db="EMBL/GenBank/DDBJ databases">
        <title>Aquincola sp. isolate from soil.</title>
        <authorList>
            <person name="Han J."/>
            <person name="Kim D.-U."/>
        </authorList>
    </citation>
    <scope>NUCLEOTIDE SEQUENCE [LARGE SCALE GENOMIC DNA]</scope>
    <source>
        <strain evidence="7 8">S2</strain>
    </source>
</reference>
<dbReference type="Proteomes" id="UP000737171">
    <property type="component" value="Unassembled WGS sequence"/>
</dbReference>
<dbReference type="RefSeq" id="WP_173119850.1">
    <property type="nucleotide sequence ID" value="NZ_JABRWJ010000001.1"/>
</dbReference>
<feature type="domain" description="DNA-binding protein H-NS-like C-terminal" evidence="6">
    <location>
        <begin position="93"/>
        <end position="125"/>
    </location>
</feature>
<evidence type="ECO:0000256" key="2">
    <source>
        <dbReference type="ARBA" id="ARBA00010610"/>
    </source>
</evidence>
<evidence type="ECO:0000256" key="3">
    <source>
        <dbReference type="ARBA" id="ARBA00022490"/>
    </source>
</evidence>
<protein>
    <submittedName>
        <fullName evidence="7">H-NS histone family protein</fullName>
    </submittedName>
</protein>
<comment type="subcellular location">
    <subcellularLocation>
        <location evidence="1">Cytoplasm</location>
        <location evidence="1">Nucleoid</location>
    </subcellularLocation>
</comment>
<feature type="compositionally biased region" description="Basic residues" evidence="5">
    <location>
        <begin position="143"/>
        <end position="157"/>
    </location>
</feature>
<proteinExistence type="inferred from homology"/>